<evidence type="ECO:0000313" key="2">
    <source>
        <dbReference type="Proteomes" id="UP000034883"/>
    </source>
</evidence>
<gene>
    <name evidence="1" type="ORF">DB32_007070</name>
</gene>
<sequence length="89" mass="9977">MRTPQSICQEYVDAINAMFERCDIRFEFDVVRPDGRRGCGGVQRVTDAHPILDECIPWAESVECTAVNPADPSSSFPSSCSSRVFQYVE</sequence>
<dbReference type="EMBL" id="CP011125">
    <property type="protein sequence ID" value="AKF09921.1"/>
    <property type="molecule type" value="Genomic_DNA"/>
</dbReference>
<organism evidence="1 2">
    <name type="scientific">Sandaracinus amylolyticus</name>
    <dbReference type="NCBI Taxonomy" id="927083"/>
    <lineage>
        <taxon>Bacteria</taxon>
        <taxon>Pseudomonadati</taxon>
        <taxon>Myxococcota</taxon>
        <taxon>Polyangia</taxon>
        <taxon>Polyangiales</taxon>
        <taxon>Sandaracinaceae</taxon>
        <taxon>Sandaracinus</taxon>
    </lineage>
</organism>
<proteinExistence type="predicted"/>
<name>A0A0F6W8D6_9BACT</name>
<keyword evidence="2" id="KW-1185">Reference proteome</keyword>
<dbReference type="AlphaFoldDB" id="A0A0F6W8D6"/>
<dbReference type="STRING" id="927083.DB32_007070"/>
<reference evidence="1 2" key="1">
    <citation type="submission" date="2015-03" db="EMBL/GenBank/DDBJ databases">
        <title>Genome assembly of Sandaracinus amylolyticus DSM 53668.</title>
        <authorList>
            <person name="Sharma G."/>
            <person name="Subramanian S."/>
        </authorList>
    </citation>
    <scope>NUCLEOTIDE SEQUENCE [LARGE SCALE GENOMIC DNA]</scope>
    <source>
        <strain evidence="1 2">DSM 53668</strain>
    </source>
</reference>
<evidence type="ECO:0000313" key="1">
    <source>
        <dbReference type="EMBL" id="AKF09921.1"/>
    </source>
</evidence>
<dbReference type="KEGG" id="samy:DB32_007070"/>
<protein>
    <submittedName>
        <fullName evidence="1">Uncharacterized protein</fullName>
    </submittedName>
</protein>
<accession>A0A0F6W8D6</accession>
<dbReference type="Proteomes" id="UP000034883">
    <property type="component" value="Chromosome"/>
</dbReference>